<accession>A0A2P6SGM8</accession>
<dbReference type="InterPro" id="IPR017923">
    <property type="entry name" value="TFIIS_N"/>
</dbReference>
<sequence length="319" mass="35569">MARTKSRPLNYWRNYFETAKDTNIFSIIDHAIKVAASDFPKDFSLQKDRIVARLSCIQCLGNDEESAHGGCKSGSDSDGCEGLLEADVNKESNLSDEADRVSIDDASQNIDVEVLRIKEIFENSDKEKANDPSMLESLTRLKMMTMTVETLEATAIGKVVSGLKKHGSKQIRDLARTLVDGWKVVVSEYLATQNSKQSSSDVLSKQNKNEQLVIKKQEVVAVKPIKASNNNEEKMQRLDDEVAAQAKIEATKRKLHERYEQIENTKKQRMVQVLDDLPKQGPKVGSHTTNLHGKKPGSAHGRISDKLHRLKKQAGVVGK</sequence>
<evidence type="ECO:0000256" key="1">
    <source>
        <dbReference type="ARBA" id="ARBA00004123"/>
    </source>
</evidence>
<dbReference type="AlphaFoldDB" id="A0A2P6SGM8"/>
<comment type="subcellular location">
    <subcellularLocation>
        <location evidence="1 3">Nucleus</location>
    </subcellularLocation>
</comment>
<dbReference type="PROSITE" id="PS51319">
    <property type="entry name" value="TFIIS_N"/>
    <property type="match status" value="1"/>
</dbReference>
<dbReference type="Gene3D" id="1.20.930.10">
    <property type="entry name" value="Conserved domain common to transcription factors TFIIS, elongin A, CRSP70"/>
    <property type="match status" value="1"/>
</dbReference>
<comment type="caution">
    <text evidence="6">The sequence shown here is derived from an EMBL/GenBank/DDBJ whole genome shotgun (WGS) entry which is preliminary data.</text>
</comment>
<dbReference type="EMBL" id="PDCK01000039">
    <property type="protein sequence ID" value="PRQ57837.1"/>
    <property type="molecule type" value="Genomic_DNA"/>
</dbReference>
<keyword evidence="7" id="KW-1185">Reference proteome</keyword>
<dbReference type="Proteomes" id="UP000238479">
    <property type="component" value="Chromosome 1"/>
</dbReference>
<protein>
    <submittedName>
        <fullName evidence="6">Putative transcription regulator IWS1 family</fullName>
    </submittedName>
</protein>
<evidence type="ECO:0000259" key="5">
    <source>
        <dbReference type="PROSITE" id="PS51319"/>
    </source>
</evidence>
<proteinExistence type="predicted"/>
<evidence type="ECO:0000313" key="6">
    <source>
        <dbReference type="EMBL" id="PRQ57837.1"/>
    </source>
</evidence>
<dbReference type="OMA" id="QALMDEW"/>
<dbReference type="SMART" id="SM00509">
    <property type="entry name" value="TFS2N"/>
    <property type="match status" value="1"/>
</dbReference>
<evidence type="ECO:0000256" key="2">
    <source>
        <dbReference type="ARBA" id="ARBA00023242"/>
    </source>
</evidence>
<dbReference type="PANTHER" id="PTHR46554:SF2">
    <property type="entry name" value="TFIIS N-TERMINAL DOMAIN-CONTAINING PROTEIN"/>
    <property type="match status" value="1"/>
</dbReference>
<reference evidence="6 7" key="1">
    <citation type="journal article" date="2018" name="Nat. Genet.">
        <title>The Rosa genome provides new insights in the design of modern roses.</title>
        <authorList>
            <person name="Bendahmane M."/>
        </authorList>
    </citation>
    <scope>NUCLEOTIDE SEQUENCE [LARGE SCALE GENOMIC DNA]</scope>
    <source>
        <strain evidence="7">cv. Old Blush</strain>
    </source>
</reference>
<dbReference type="CDD" id="cd00183">
    <property type="entry name" value="TFIIS_I"/>
    <property type="match status" value="1"/>
</dbReference>
<name>A0A2P6SGM8_ROSCH</name>
<evidence type="ECO:0000256" key="4">
    <source>
        <dbReference type="SAM" id="MobiDB-lite"/>
    </source>
</evidence>
<evidence type="ECO:0000256" key="3">
    <source>
        <dbReference type="PROSITE-ProRule" id="PRU00649"/>
    </source>
</evidence>
<dbReference type="Pfam" id="PF08711">
    <property type="entry name" value="Med26"/>
    <property type="match status" value="1"/>
</dbReference>
<keyword evidence="2 3" id="KW-0539">Nucleus</keyword>
<dbReference type="PANTHER" id="PTHR46554">
    <property type="entry name" value="MEDIATOR OF RNA POLYMERASE II TRANSCRIPTION SUBUNIT 26A-RELATED"/>
    <property type="match status" value="1"/>
</dbReference>
<dbReference type="STRING" id="74649.A0A2P6SGM8"/>
<dbReference type="GO" id="GO:0005634">
    <property type="term" value="C:nucleus"/>
    <property type="evidence" value="ECO:0007669"/>
    <property type="project" value="UniProtKB-SubCell"/>
</dbReference>
<evidence type="ECO:0000313" key="7">
    <source>
        <dbReference type="Proteomes" id="UP000238479"/>
    </source>
</evidence>
<dbReference type="InterPro" id="IPR035441">
    <property type="entry name" value="TFIIS/LEDGF_dom_sf"/>
</dbReference>
<dbReference type="OrthoDB" id="550309at2759"/>
<gene>
    <name evidence="6" type="ORF">RchiOBHm_Chr1g0352691</name>
</gene>
<dbReference type="SUPFAM" id="SSF47676">
    <property type="entry name" value="Conserved domain common to transcription factors TFIIS, elongin A, CRSP70"/>
    <property type="match status" value="1"/>
</dbReference>
<organism evidence="6 7">
    <name type="scientific">Rosa chinensis</name>
    <name type="common">China rose</name>
    <dbReference type="NCBI Taxonomy" id="74649"/>
    <lineage>
        <taxon>Eukaryota</taxon>
        <taxon>Viridiplantae</taxon>
        <taxon>Streptophyta</taxon>
        <taxon>Embryophyta</taxon>
        <taxon>Tracheophyta</taxon>
        <taxon>Spermatophyta</taxon>
        <taxon>Magnoliopsida</taxon>
        <taxon>eudicotyledons</taxon>
        <taxon>Gunneridae</taxon>
        <taxon>Pentapetalae</taxon>
        <taxon>rosids</taxon>
        <taxon>fabids</taxon>
        <taxon>Rosales</taxon>
        <taxon>Rosaceae</taxon>
        <taxon>Rosoideae</taxon>
        <taxon>Rosoideae incertae sedis</taxon>
        <taxon>Rosa</taxon>
    </lineage>
</organism>
<dbReference type="Gramene" id="PRQ57837">
    <property type="protein sequence ID" value="PRQ57837"/>
    <property type="gene ID" value="RchiOBHm_Chr1g0352691"/>
</dbReference>
<feature type="region of interest" description="Disordered" evidence="4">
    <location>
        <begin position="278"/>
        <end position="319"/>
    </location>
</feature>
<dbReference type="InterPro" id="IPR003617">
    <property type="entry name" value="TFIIS/CRSP70_N_sub"/>
</dbReference>
<feature type="domain" description="TFIIS N-terminal" evidence="5">
    <location>
        <begin position="112"/>
        <end position="189"/>
    </location>
</feature>